<proteinExistence type="predicted"/>
<dbReference type="AlphaFoldDB" id="A0A7J8NB80"/>
<sequence length="237" mass="26043">MAIYVNLDKPLISKGLINENLQRIEYKSLSVVCFLCGCYGHNKDSCPHVSITPALPEEVVPLAKIIQENTAARKGEFCPWMLVERKTKCISREPKILGKFGFDEKSSGSRFQSLKISDFEMLKENPGKEFTPDLKRHGKGIMTKNLGKSQTRQTSIVKGSRKETLGQLVEAKAANGQGVGPSNVFEIRVTARAGPSSPTEGFRISWDSNREVHLIAASGKSVPGSLPIIPVKIVTFD</sequence>
<gene>
    <name evidence="1" type="ORF">Golob_001337</name>
</gene>
<organism evidence="1 2">
    <name type="scientific">Gossypium lobatum</name>
    <dbReference type="NCBI Taxonomy" id="34289"/>
    <lineage>
        <taxon>Eukaryota</taxon>
        <taxon>Viridiplantae</taxon>
        <taxon>Streptophyta</taxon>
        <taxon>Embryophyta</taxon>
        <taxon>Tracheophyta</taxon>
        <taxon>Spermatophyta</taxon>
        <taxon>Magnoliopsida</taxon>
        <taxon>eudicotyledons</taxon>
        <taxon>Gunneridae</taxon>
        <taxon>Pentapetalae</taxon>
        <taxon>rosids</taxon>
        <taxon>malvids</taxon>
        <taxon>Malvales</taxon>
        <taxon>Malvaceae</taxon>
        <taxon>Malvoideae</taxon>
        <taxon>Gossypium</taxon>
    </lineage>
</organism>
<name>A0A7J8NB80_9ROSI</name>
<protein>
    <recommendedName>
        <fullName evidence="3">CCHC-type domain-containing protein</fullName>
    </recommendedName>
</protein>
<evidence type="ECO:0008006" key="3">
    <source>
        <dbReference type="Google" id="ProtNLM"/>
    </source>
</evidence>
<accession>A0A7J8NB80</accession>
<dbReference type="Proteomes" id="UP000593572">
    <property type="component" value="Unassembled WGS sequence"/>
</dbReference>
<reference evidence="1 2" key="1">
    <citation type="journal article" date="2019" name="Genome Biol. Evol.">
        <title>Insights into the evolution of the New World diploid cottons (Gossypium, subgenus Houzingenia) based on genome sequencing.</title>
        <authorList>
            <person name="Grover C.E."/>
            <person name="Arick M.A. 2nd"/>
            <person name="Thrash A."/>
            <person name="Conover J.L."/>
            <person name="Sanders W.S."/>
            <person name="Peterson D.G."/>
            <person name="Frelichowski J.E."/>
            <person name="Scheffler J.A."/>
            <person name="Scheffler B.E."/>
            <person name="Wendel J.F."/>
        </authorList>
    </citation>
    <scope>NUCLEOTIDE SEQUENCE [LARGE SCALE GENOMIC DNA]</scope>
    <source>
        <strain evidence="1">157</strain>
        <tissue evidence="1">Leaf</tissue>
    </source>
</reference>
<evidence type="ECO:0000313" key="1">
    <source>
        <dbReference type="EMBL" id="MBA0574102.1"/>
    </source>
</evidence>
<keyword evidence="2" id="KW-1185">Reference proteome</keyword>
<comment type="caution">
    <text evidence="1">The sequence shown here is derived from an EMBL/GenBank/DDBJ whole genome shotgun (WGS) entry which is preliminary data.</text>
</comment>
<evidence type="ECO:0000313" key="2">
    <source>
        <dbReference type="Proteomes" id="UP000593572"/>
    </source>
</evidence>
<dbReference type="EMBL" id="JABEZX010000013">
    <property type="protein sequence ID" value="MBA0574102.1"/>
    <property type="molecule type" value="Genomic_DNA"/>
</dbReference>